<feature type="domain" description="ABC3 transporter permease C-terminal" evidence="7">
    <location>
        <begin position="57"/>
        <end position="166"/>
    </location>
</feature>
<evidence type="ECO:0000256" key="6">
    <source>
        <dbReference type="PIRNR" id="PIRNR018968"/>
    </source>
</evidence>
<dbReference type="PANTHER" id="PTHR46795:SF3">
    <property type="entry name" value="ABC TRANSPORTER PERMEASE"/>
    <property type="match status" value="1"/>
</dbReference>
<feature type="transmembrane region" description="Helical" evidence="6">
    <location>
        <begin position="219"/>
        <end position="248"/>
    </location>
</feature>
<keyword evidence="5 6" id="KW-0472">Membrane</keyword>
<evidence type="ECO:0000313" key="8">
    <source>
        <dbReference type="EMBL" id="RDY26770.1"/>
    </source>
</evidence>
<feature type="transmembrane region" description="Helical" evidence="6">
    <location>
        <begin position="194"/>
        <end position="213"/>
    </location>
</feature>
<evidence type="ECO:0000259" key="7">
    <source>
        <dbReference type="Pfam" id="PF02687"/>
    </source>
</evidence>
<dbReference type="AlphaFoldDB" id="A0A371J1W6"/>
<comment type="caution">
    <text evidence="8">The sequence shown here is derived from an EMBL/GenBank/DDBJ whole genome shotgun (WGS) entry which is preliminary data.</text>
</comment>
<feature type="transmembrane region" description="Helical" evidence="6">
    <location>
        <begin position="18"/>
        <end position="35"/>
    </location>
</feature>
<dbReference type="EMBL" id="NOJY02000020">
    <property type="protein sequence ID" value="RDY26770.1"/>
    <property type="molecule type" value="Genomic_DNA"/>
</dbReference>
<dbReference type="Proteomes" id="UP000215694">
    <property type="component" value="Unassembled WGS sequence"/>
</dbReference>
<reference evidence="8 9" key="1">
    <citation type="journal article" date="2017" name="Genome Announc.">
        <title>Draft Genome Sequence of Romboutsia weinsteinii sp. nov. Strain CCRI-19649(T) Isolated from Surface Water.</title>
        <authorList>
            <person name="Maheux A.F."/>
            <person name="Boudreau D.K."/>
            <person name="Berube E."/>
            <person name="Boissinot M."/>
            <person name="Cantin P."/>
            <person name="Raymond F."/>
            <person name="Corbeil J."/>
            <person name="Omar R.F."/>
            <person name="Bergeron M.G."/>
        </authorList>
    </citation>
    <scope>NUCLEOTIDE SEQUENCE [LARGE SCALE GENOMIC DNA]</scope>
    <source>
        <strain evidence="8 9">CCRI-19649</strain>
    </source>
</reference>
<dbReference type="Pfam" id="PF02687">
    <property type="entry name" value="FtsX"/>
    <property type="match status" value="2"/>
</dbReference>
<feature type="transmembrane region" description="Helical" evidence="6">
    <location>
        <begin position="605"/>
        <end position="626"/>
    </location>
</feature>
<evidence type="ECO:0000256" key="5">
    <source>
        <dbReference type="ARBA" id="ARBA00023136"/>
    </source>
</evidence>
<gene>
    <name evidence="8" type="ORF">CHL78_011915</name>
</gene>
<keyword evidence="6" id="KW-0813">Transport</keyword>
<protein>
    <submittedName>
        <fullName evidence="8">ABC transporter permease</fullName>
    </submittedName>
</protein>
<name>A0A371J1W6_9FIRM</name>
<dbReference type="InterPro" id="IPR052536">
    <property type="entry name" value="ABC-4_Integral_Memb_Prot"/>
</dbReference>
<dbReference type="InterPro" id="IPR027022">
    <property type="entry name" value="ABC_permease_BceB-typ"/>
</dbReference>
<dbReference type="OrthoDB" id="9781780at2"/>
<evidence type="ECO:0000256" key="4">
    <source>
        <dbReference type="ARBA" id="ARBA00022989"/>
    </source>
</evidence>
<keyword evidence="3 6" id="KW-0812">Transmembrane</keyword>
<organism evidence="8 9">
    <name type="scientific">Romboutsia weinsteinii</name>
    <dbReference type="NCBI Taxonomy" id="2020949"/>
    <lineage>
        <taxon>Bacteria</taxon>
        <taxon>Bacillati</taxon>
        <taxon>Bacillota</taxon>
        <taxon>Clostridia</taxon>
        <taxon>Peptostreptococcales</taxon>
        <taxon>Peptostreptococcaceae</taxon>
        <taxon>Romboutsia</taxon>
    </lineage>
</organism>
<dbReference type="GO" id="GO:0005886">
    <property type="term" value="C:plasma membrane"/>
    <property type="evidence" value="ECO:0007669"/>
    <property type="project" value="UniProtKB-SubCell"/>
</dbReference>
<evidence type="ECO:0000256" key="1">
    <source>
        <dbReference type="ARBA" id="ARBA00004651"/>
    </source>
</evidence>
<feature type="transmembrane region" description="Helical" evidence="6">
    <location>
        <begin position="154"/>
        <end position="173"/>
    </location>
</feature>
<feature type="transmembrane region" description="Helical" evidence="6">
    <location>
        <begin position="55"/>
        <end position="77"/>
    </location>
</feature>
<evidence type="ECO:0000256" key="2">
    <source>
        <dbReference type="ARBA" id="ARBA00022475"/>
    </source>
</evidence>
<dbReference type="RefSeq" id="WP_094369390.1">
    <property type="nucleotide sequence ID" value="NZ_NOJY02000020.1"/>
</dbReference>
<sequence length="638" mass="72976">MNLFNISLKNVKKSFSNYVMYFISIVFSVFIFFSFKSIQYNDALSTLGSKTTAGINSASIVIALFSFAFIYYSNSFFLNRRKQEIGTYSMLGMRKNKIGLIFFYETLIMGAGAILLGVILGFLFSKIMTMMLVKMMGEAIIVNMNLSVKALNKTIIIFMIIFIIVAVRNTIIIKKTKLIELFKKEGEKTGQNKFYKIKGLLGILLIIIAYTIAKSKFILGYLTLSPLILVPIIPGTFLFFSSAIELILSMVKKNKKIYYKGRNLIAFSELSYKIQSNSKILATIAILIATSATILGFTASLYYDINRNVNENYKYSYTIREDNKIISSKIDEILKKFKAYNNIQLDKSIELVESEISYKLKSKIDGKIKPYNTNIELIKESDYRELKEYENKPYENLNSKDNTYYISDEFGAIAYENLKGSAIVMSGYKNNFMVKNEVNHSLLNTQSSMELLVVKDTVFNEIKNSSNTRILRIIDISGDNLEMAQEMEKLINDSMEFNYPFNFTSKKIMYNTYIQSGGLYLFIGVFLALVFLLCTGSIILFKQLSSIYDDKDRYIMLKKLGASNKDIEKIISKQLKIVFLLPLIIGTLHNLFAMSIVQLLIPRSIVVPLAITLAAYYAGYFIYYFITLKYAQNMIIDR</sequence>
<evidence type="ECO:0000256" key="3">
    <source>
        <dbReference type="ARBA" id="ARBA00022692"/>
    </source>
</evidence>
<proteinExistence type="inferred from homology"/>
<evidence type="ECO:0000313" key="9">
    <source>
        <dbReference type="Proteomes" id="UP000215694"/>
    </source>
</evidence>
<comment type="subcellular location">
    <subcellularLocation>
        <location evidence="1 6">Cell membrane</location>
        <topology evidence="1 6">Multi-pass membrane protein</topology>
    </subcellularLocation>
</comment>
<feature type="transmembrane region" description="Helical" evidence="6">
    <location>
        <begin position="577"/>
        <end position="599"/>
    </location>
</feature>
<feature type="transmembrane region" description="Helical" evidence="6">
    <location>
        <begin position="519"/>
        <end position="541"/>
    </location>
</feature>
<feature type="transmembrane region" description="Helical" evidence="6">
    <location>
        <begin position="98"/>
        <end position="124"/>
    </location>
</feature>
<feature type="transmembrane region" description="Helical" evidence="6">
    <location>
        <begin position="280"/>
        <end position="303"/>
    </location>
</feature>
<keyword evidence="9" id="KW-1185">Reference proteome</keyword>
<comment type="similarity">
    <text evidence="6">Belongs to the ABC-4 integral membrane protein family.</text>
</comment>
<dbReference type="PIRSF" id="PIRSF018968">
    <property type="entry name" value="ABC_permease_BceB"/>
    <property type="match status" value="1"/>
</dbReference>
<dbReference type="GO" id="GO:0055085">
    <property type="term" value="P:transmembrane transport"/>
    <property type="evidence" value="ECO:0007669"/>
    <property type="project" value="UniProtKB-UniRule"/>
</dbReference>
<keyword evidence="4 6" id="KW-1133">Transmembrane helix</keyword>
<dbReference type="InterPro" id="IPR003838">
    <property type="entry name" value="ABC3_permease_C"/>
</dbReference>
<accession>A0A371J1W6</accession>
<dbReference type="PANTHER" id="PTHR46795">
    <property type="entry name" value="ABC TRANSPORTER PERMEASE-RELATED-RELATED"/>
    <property type="match status" value="1"/>
</dbReference>
<feature type="domain" description="ABC3 transporter permease C-terminal" evidence="7">
    <location>
        <begin position="526"/>
        <end position="626"/>
    </location>
</feature>
<keyword evidence="2 6" id="KW-1003">Cell membrane</keyword>